<reference evidence="3 4" key="1">
    <citation type="submission" date="2024-02" db="EMBL/GenBank/DDBJ databases">
        <authorList>
            <person name="Vignale AGUSTIN F."/>
            <person name="Sosa J E."/>
            <person name="Modenutti C."/>
        </authorList>
    </citation>
    <scope>NUCLEOTIDE SEQUENCE [LARGE SCALE GENOMIC DNA]</scope>
</reference>
<dbReference type="Pfam" id="PF00646">
    <property type="entry name" value="F-box"/>
    <property type="match status" value="1"/>
</dbReference>
<protein>
    <recommendedName>
        <fullName evidence="5">F-box domain-containing protein</fullName>
    </recommendedName>
</protein>
<dbReference type="AlphaFoldDB" id="A0ABC8RXJ5"/>
<dbReference type="Proteomes" id="UP001642360">
    <property type="component" value="Unassembled WGS sequence"/>
</dbReference>
<dbReference type="SUPFAM" id="SSF81383">
    <property type="entry name" value="F-box domain"/>
    <property type="match status" value="1"/>
</dbReference>
<evidence type="ECO:0000313" key="3">
    <source>
        <dbReference type="EMBL" id="CAK9149290.1"/>
    </source>
</evidence>
<accession>A0ABC8RXJ5</accession>
<proteinExistence type="predicted"/>
<dbReference type="PANTHER" id="PTHR31111">
    <property type="entry name" value="BNAA05G37150D PROTEIN-RELATED"/>
    <property type="match status" value="1"/>
</dbReference>
<dbReference type="EMBL" id="CAUOFW020001859">
    <property type="protein sequence ID" value="CAK9149290.1"/>
    <property type="molecule type" value="Genomic_DNA"/>
</dbReference>
<feature type="domain" description="F-box associated beta-propeller type 3" evidence="2">
    <location>
        <begin position="145"/>
        <end position="253"/>
    </location>
</feature>
<sequence length="329" mass="37233">MDLPKAKGNPSKGVNRPLFSLLSCSSRIRKEVGSPMDDLSMAMKKLNHDHGLSICLSDDFVFDHILTRLPVKSLFQFRCVSKSWCYFLTHINPSFIDLHLSRSHSRLAGNATLLFPAHDKKSRHDYLFLAGLDGGGKVTQLSSLPVEDEYFGLSENINGLVCWHHLSDTEKIKCAYICNPSTHELVKLPIIPLNDMRYEKYFSFTFDFGFDPSSEEFKVIRLPYSSHGAFHIFTLGGNSWRQIEPALPSSFREHKWENCVLQWCIALGVEGREDYSGFRFERGEVSCSSAPVFHMTAINTIVVVIHHNNHYFLAPPLLSITSHPTIIGA</sequence>
<evidence type="ECO:0000259" key="2">
    <source>
        <dbReference type="Pfam" id="PF08268"/>
    </source>
</evidence>
<gene>
    <name evidence="3" type="ORF">ILEXP_LOCUS17333</name>
</gene>
<dbReference type="NCBIfam" id="TIGR01640">
    <property type="entry name" value="F_box_assoc_1"/>
    <property type="match status" value="1"/>
</dbReference>
<comment type="caution">
    <text evidence="3">The sequence shown here is derived from an EMBL/GenBank/DDBJ whole genome shotgun (WGS) entry which is preliminary data.</text>
</comment>
<feature type="domain" description="F-box" evidence="1">
    <location>
        <begin position="61"/>
        <end position="89"/>
    </location>
</feature>
<organism evidence="3 4">
    <name type="scientific">Ilex paraguariensis</name>
    <name type="common">yerba mate</name>
    <dbReference type="NCBI Taxonomy" id="185542"/>
    <lineage>
        <taxon>Eukaryota</taxon>
        <taxon>Viridiplantae</taxon>
        <taxon>Streptophyta</taxon>
        <taxon>Embryophyta</taxon>
        <taxon>Tracheophyta</taxon>
        <taxon>Spermatophyta</taxon>
        <taxon>Magnoliopsida</taxon>
        <taxon>eudicotyledons</taxon>
        <taxon>Gunneridae</taxon>
        <taxon>Pentapetalae</taxon>
        <taxon>asterids</taxon>
        <taxon>campanulids</taxon>
        <taxon>Aquifoliales</taxon>
        <taxon>Aquifoliaceae</taxon>
        <taxon>Ilex</taxon>
    </lineage>
</organism>
<dbReference type="Pfam" id="PF08268">
    <property type="entry name" value="FBA_3"/>
    <property type="match status" value="1"/>
</dbReference>
<evidence type="ECO:0000259" key="1">
    <source>
        <dbReference type="Pfam" id="PF00646"/>
    </source>
</evidence>
<evidence type="ECO:0000313" key="4">
    <source>
        <dbReference type="Proteomes" id="UP001642360"/>
    </source>
</evidence>
<dbReference type="InterPro" id="IPR017451">
    <property type="entry name" value="F-box-assoc_interact_dom"/>
</dbReference>
<dbReference type="PANTHER" id="PTHR31111:SF136">
    <property type="entry name" value="F-BOX ASSOCIATED DOMAIN-CONTAINING PROTEIN"/>
    <property type="match status" value="1"/>
</dbReference>
<evidence type="ECO:0008006" key="5">
    <source>
        <dbReference type="Google" id="ProtNLM"/>
    </source>
</evidence>
<dbReference type="InterPro" id="IPR036047">
    <property type="entry name" value="F-box-like_dom_sf"/>
</dbReference>
<dbReference type="InterPro" id="IPR013187">
    <property type="entry name" value="F-box-assoc_dom_typ3"/>
</dbReference>
<name>A0ABC8RXJ5_9AQUA</name>
<keyword evidence="4" id="KW-1185">Reference proteome</keyword>
<dbReference type="InterPro" id="IPR001810">
    <property type="entry name" value="F-box_dom"/>
</dbReference>